<dbReference type="PANTHER" id="PTHR10615:SF217">
    <property type="entry name" value="HISTONE ACETYLTRANSFERASE"/>
    <property type="match status" value="1"/>
</dbReference>
<dbReference type="InterPro" id="IPR016181">
    <property type="entry name" value="Acyl_CoA_acyltransferase"/>
</dbReference>
<dbReference type="PANTHER" id="PTHR10615">
    <property type="entry name" value="HISTONE ACETYLTRANSFERASE"/>
    <property type="match status" value="1"/>
</dbReference>
<feature type="compositionally biased region" description="Basic and acidic residues" evidence="7">
    <location>
        <begin position="103"/>
        <end position="149"/>
    </location>
</feature>
<feature type="compositionally biased region" description="Low complexity" evidence="7">
    <location>
        <begin position="499"/>
        <end position="529"/>
    </location>
</feature>
<dbReference type="Pfam" id="PF17772">
    <property type="entry name" value="zf-MYST"/>
    <property type="match status" value="1"/>
</dbReference>
<organism evidence="9 10">
    <name type="scientific">Petromyzon marinus</name>
    <name type="common">Sea lamprey</name>
    <dbReference type="NCBI Taxonomy" id="7757"/>
    <lineage>
        <taxon>Eukaryota</taxon>
        <taxon>Metazoa</taxon>
        <taxon>Chordata</taxon>
        <taxon>Craniata</taxon>
        <taxon>Vertebrata</taxon>
        <taxon>Cyclostomata</taxon>
        <taxon>Hyperoartia</taxon>
        <taxon>Petromyzontiformes</taxon>
        <taxon>Petromyzontidae</taxon>
        <taxon>Petromyzon</taxon>
    </lineage>
</organism>
<feature type="compositionally biased region" description="Basic and acidic residues" evidence="7">
    <location>
        <begin position="613"/>
        <end position="624"/>
    </location>
</feature>
<dbReference type="GO" id="GO:0006357">
    <property type="term" value="P:regulation of transcription by RNA polymerase II"/>
    <property type="evidence" value="ECO:0007669"/>
    <property type="project" value="TreeGrafter"/>
</dbReference>
<feature type="compositionally biased region" description="Pro residues" evidence="7">
    <location>
        <begin position="662"/>
        <end position="675"/>
    </location>
</feature>
<reference evidence="10" key="1">
    <citation type="submission" date="2025-08" db="UniProtKB">
        <authorList>
            <consortium name="RefSeq"/>
        </authorList>
    </citation>
    <scope>IDENTIFICATION</scope>
    <source>
        <tissue evidence="10">Sperm</tissue>
    </source>
</reference>
<dbReference type="InterPro" id="IPR040706">
    <property type="entry name" value="Zf-MYST"/>
</dbReference>
<feature type="active site" description="Proton donor/acceptor" evidence="6">
    <location>
        <position position="406"/>
    </location>
</feature>
<feature type="compositionally biased region" description="Basic and acidic residues" evidence="7">
    <location>
        <begin position="719"/>
        <end position="730"/>
    </location>
</feature>
<feature type="region of interest" description="Disordered" evidence="7">
    <location>
        <begin position="433"/>
        <end position="529"/>
    </location>
</feature>
<dbReference type="AlphaFoldDB" id="A0AAJ7SKV6"/>
<evidence type="ECO:0000256" key="2">
    <source>
        <dbReference type="ARBA" id="ARBA00013184"/>
    </source>
</evidence>
<evidence type="ECO:0000256" key="4">
    <source>
        <dbReference type="ARBA" id="ARBA00022990"/>
    </source>
</evidence>
<dbReference type="Gene3D" id="1.10.10.10">
    <property type="entry name" value="Winged helix-like DNA-binding domain superfamily/Winged helix DNA-binding domain"/>
    <property type="match status" value="1"/>
</dbReference>
<dbReference type="GO" id="GO:0003682">
    <property type="term" value="F:chromatin binding"/>
    <property type="evidence" value="ECO:0007669"/>
    <property type="project" value="TreeGrafter"/>
</dbReference>
<feature type="region of interest" description="Disordered" evidence="7">
    <location>
        <begin position="1"/>
        <end position="153"/>
    </location>
</feature>
<dbReference type="RefSeq" id="XP_032800550.1">
    <property type="nucleotide sequence ID" value="XM_032944659.1"/>
</dbReference>
<feature type="compositionally biased region" description="Gly residues" evidence="7">
    <location>
        <begin position="1"/>
        <end position="12"/>
    </location>
</feature>
<dbReference type="InterPro" id="IPR036388">
    <property type="entry name" value="WH-like_DNA-bd_sf"/>
</dbReference>
<evidence type="ECO:0000256" key="1">
    <source>
        <dbReference type="ARBA" id="ARBA00010107"/>
    </source>
</evidence>
<dbReference type="SUPFAM" id="SSF55729">
    <property type="entry name" value="Acyl-CoA N-acyltransferases (Nat)"/>
    <property type="match status" value="1"/>
</dbReference>
<dbReference type="InterPro" id="IPR050603">
    <property type="entry name" value="MYST_HAT"/>
</dbReference>
<dbReference type="InterPro" id="IPR002717">
    <property type="entry name" value="HAT_MYST-type"/>
</dbReference>
<gene>
    <name evidence="10" type="primary">LOC116937527</name>
</gene>
<dbReference type="PROSITE" id="PS51726">
    <property type="entry name" value="MYST_HAT"/>
    <property type="match status" value="1"/>
</dbReference>
<comment type="similarity">
    <text evidence="1">Belongs to the MYST (SAS/MOZ) family.</text>
</comment>
<sequence length="730" mass="78382">MATDGGPGGTAGKLGDSRAGSPGRACADPASIPAFRRELGRLPGAGARRRAGADAGEKRGRGGDTAETRRREGEKETRLRGRDVAGTRGQVGDAGEARRHHGRDAGETRRREGEKETRLRPRDAGETRGHPGDTAETRLHGGDAEEMQRRRGWRKKHGECRTYAVSGLFDGLSHIYSTQDGERRKKFRPNYSLQATRGAVSLHPGPHHDPMAMCPSAATFPEKNGDGGDELKTDLISSASESVSSHTGACRGSGVKVSSEDLEMFQAAQQRAGERLCLRVDSLFPAVIEIGRYEIQTLYHSALPANLAQCVRLFVCEFCLCFLCSRGSLQRHSSKCRRCQPPAAEIYRDGTLSVYEVDGSEKQAKQAHNLSCILTLPQYQRLGYGHFLISLSYLLSRREGRPGSPEKPLSDLGRLAYASYWRQALTEALDRALRSPPLGPGGEGAAAGPPGRRLPGEGRARERDARPRRSVRPGRGLFSGGERASRGGTGPRGWGVPGDGQAAGADGAGRPPRASGEAQAAAAAGSRPEVSVAALSRSTGMATEDVVATLRSLGSLRVRNGRVAILHPHWRRAAGHVTRPSANRCARIRLDESRLRWEPRPLVGTNRSVSPGSRDRGAGGEVHHGSPSPPPPVLSREEPQCIVGARRKRGRPRRKGLLSWPPHSPPSDSAPPPLEGPHHPAHPYTDATAFLAEVDAGGGADGDEERKDEGGCIPPPAKRLKEARRQRSPV</sequence>
<dbReference type="EC" id="2.3.1.48" evidence="2"/>
<protein>
    <recommendedName>
        <fullName evidence="2">histone acetyltransferase</fullName>
        <ecNumber evidence="2">2.3.1.48</ecNumber>
    </recommendedName>
</protein>
<feature type="domain" description="MYST-type HAT" evidence="8">
    <location>
        <begin position="280"/>
        <end position="599"/>
    </location>
</feature>
<evidence type="ECO:0000259" key="8">
    <source>
        <dbReference type="PROSITE" id="PS51726"/>
    </source>
</evidence>
<feature type="compositionally biased region" description="Gly residues" evidence="7">
    <location>
        <begin position="487"/>
        <end position="498"/>
    </location>
</feature>
<proteinExistence type="inferred from homology"/>
<keyword evidence="9" id="KW-1185">Reference proteome</keyword>
<dbReference type="GO" id="GO:0004402">
    <property type="term" value="F:histone acetyltransferase activity"/>
    <property type="evidence" value="ECO:0007669"/>
    <property type="project" value="InterPro"/>
</dbReference>
<feature type="compositionally biased region" description="Basic residues" evidence="7">
    <location>
        <begin position="645"/>
        <end position="656"/>
    </location>
</feature>
<accession>A0AAJ7SKV6</accession>
<evidence type="ECO:0000256" key="6">
    <source>
        <dbReference type="PIRSR" id="PIRSR602717-51"/>
    </source>
</evidence>
<evidence type="ECO:0000256" key="7">
    <source>
        <dbReference type="SAM" id="MobiDB-lite"/>
    </source>
</evidence>
<name>A0AAJ7SKV6_PETMA</name>
<evidence type="ECO:0000256" key="5">
    <source>
        <dbReference type="ARBA" id="ARBA00023315"/>
    </source>
</evidence>
<feature type="compositionally biased region" description="Basic and acidic residues" evidence="7">
    <location>
        <begin position="51"/>
        <end position="85"/>
    </location>
</feature>
<dbReference type="GO" id="GO:0000785">
    <property type="term" value="C:chromatin"/>
    <property type="evidence" value="ECO:0007669"/>
    <property type="project" value="TreeGrafter"/>
</dbReference>
<keyword evidence="5" id="KW-0012">Acyltransferase</keyword>
<dbReference type="Proteomes" id="UP001318040">
    <property type="component" value="Unplaced"/>
</dbReference>
<evidence type="ECO:0000256" key="3">
    <source>
        <dbReference type="ARBA" id="ARBA00022679"/>
    </source>
</evidence>
<dbReference type="Gene3D" id="3.30.60.60">
    <property type="entry name" value="N-acetyl transferase-like"/>
    <property type="match status" value="1"/>
</dbReference>
<dbReference type="GO" id="GO:0003712">
    <property type="term" value="F:transcription coregulator activity"/>
    <property type="evidence" value="ECO:0007669"/>
    <property type="project" value="TreeGrafter"/>
</dbReference>
<evidence type="ECO:0000313" key="10">
    <source>
        <dbReference type="RefSeq" id="XP_032800550.1"/>
    </source>
</evidence>
<keyword evidence="4" id="KW-0007">Acetylation</keyword>
<dbReference type="Pfam" id="PF01853">
    <property type="entry name" value="MOZ_SAS"/>
    <property type="match status" value="1"/>
</dbReference>
<keyword evidence="3" id="KW-0808">Transferase</keyword>
<dbReference type="Gene3D" id="3.40.630.30">
    <property type="match status" value="1"/>
</dbReference>
<feature type="compositionally biased region" description="Basic and acidic residues" evidence="7">
    <location>
        <begin position="454"/>
        <end position="467"/>
    </location>
</feature>
<dbReference type="GO" id="GO:0005634">
    <property type="term" value="C:nucleus"/>
    <property type="evidence" value="ECO:0007669"/>
    <property type="project" value="TreeGrafter"/>
</dbReference>
<feature type="region of interest" description="Disordered" evidence="7">
    <location>
        <begin position="601"/>
        <end position="730"/>
    </location>
</feature>
<evidence type="ECO:0000313" key="9">
    <source>
        <dbReference type="Proteomes" id="UP001318040"/>
    </source>
</evidence>